<evidence type="ECO:0000256" key="3">
    <source>
        <dbReference type="ARBA" id="ARBA00022679"/>
    </source>
</evidence>
<dbReference type="PANTHER" id="PTHR46671">
    <property type="entry name" value="PROTEIN CBG11221"/>
    <property type="match status" value="1"/>
</dbReference>
<sequence length="463" mass="53811">MSISKMTPREHMIIILFCATIGLIVVPQLIQQQQLLEFWKLRQIGSFPFHPSQIESNPEFSHKPETKHVLCSKVLSGDKAYIKNITRDRPVLRYHKLDMSCSHIKARVLPPKGLKKLDFGVAYARIVHESYQFIEDEVRSSYHPQNIFCFSVDAKSSRKFYARIEALSKCLPNVLLSPTRYSISRHGHNMNQAHYDCLKLLSNFEGWRYVLLLQNYDMMIKTVYETVSILKELGGANDVCARPCESNRWNYSANWDARSLKLFRNESQATPKQLAGKVTMVRGIVQSALSRDAVEWAVKTVDLTTLINQLNLHVRGADETLWAALQMSDDLEMPGRFTEKCISEKTYVPCISRVSFWSWQKRFCRCSKYRHHTCVFGIEHLQLLSKHRSLVANKPHPGFDYAIVDCLHELLFNKTLQSYDSLDLKPYSNFEHVRYHRNFISPDPDYQLRCATLENEDYFLDTN</sequence>
<name>A0AA36HAU5_CYLNA</name>
<dbReference type="Pfam" id="PF02485">
    <property type="entry name" value="Branch"/>
    <property type="match status" value="1"/>
</dbReference>
<keyword evidence="3" id="KW-0808">Transferase</keyword>
<evidence type="ECO:0000313" key="7">
    <source>
        <dbReference type="Proteomes" id="UP001176961"/>
    </source>
</evidence>
<protein>
    <submittedName>
        <fullName evidence="6">Uncharacterized protein</fullName>
    </submittedName>
</protein>
<dbReference type="Proteomes" id="UP001176961">
    <property type="component" value="Unassembled WGS sequence"/>
</dbReference>
<evidence type="ECO:0000256" key="4">
    <source>
        <dbReference type="ARBA" id="ARBA00023136"/>
    </source>
</evidence>
<evidence type="ECO:0000256" key="5">
    <source>
        <dbReference type="ARBA" id="ARBA00023180"/>
    </source>
</evidence>
<dbReference type="AlphaFoldDB" id="A0AA36HAU5"/>
<evidence type="ECO:0000256" key="1">
    <source>
        <dbReference type="ARBA" id="ARBA00004606"/>
    </source>
</evidence>
<evidence type="ECO:0000256" key="2">
    <source>
        <dbReference type="ARBA" id="ARBA00022676"/>
    </source>
</evidence>
<dbReference type="EMBL" id="CATQJL010000316">
    <property type="protein sequence ID" value="CAJ0606837.1"/>
    <property type="molecule type" value="Genomic_DNA"/>
</dbReference>
<keyword evidence="4" id="KW-0472">Membrane</keyword>
<reference evidence="6" key="1">
    <citation type="submission" date="2023-07" db="EMBL/GenBank/DDBJ databases">
        <authorList>
            <consortium name="CYATHOMIX"/>
        </authorList>
    </citation>
    <scope>NUCLEOTIDE SEQUENCE</scope>
    <source>
        <strain evidence="6">N/A</strain>
    </source>
</reference>
<gene>
    <name evidence="6" type="ORF">CYNAS_LOCUS18820</name>
</gene>
<accession>A0AA36HAU5</accession>
<comment type="subcellular location">
    <subcellularLocation>
        <location evidence="1">Membrane</location>
        <topology evidence="1">Single-pass type II membrane protein</topology>
    </subcellularLocation>
</comment>
<dbReference type="InterPro" id="IPR003406">
    <property type="entry name" value="Glyco_trans_14"/>
</dbReference>
<keyword evidence="2" id="KW-0328">Glycosyltransferase</keyword>
<keyword evidence="7" id="KW-1185">Reference proteome</keyword>
<keyword evidence="5" id="KW-0325">Glycoprotein</keyword>
<dbReference type="GO" id="GO:0016757">
    <property type="term" value="F:glycosyltransferase activity"/>
    <property type="evidence" value="ECO:0007669"/>
    <property type="project" value="UniProtKB-KW"/>
</dbReference>
<dbReference type="GO" id="GO:0016020">
    <property type="term" value="C:membrane"/>
    <property type="evidence" value="ECO:0007669"/>
    <property type="project" value="UniProtKB-SubCell"/>
</dbReference>
<organism evidence="6 7">
    <name type="scientific">Cylicocyclus nassatus</name>
    <name type="common">Nematode worm</name>
    <dbReference type="NCBI Taxonomy" id="53992"/>
    <lineage>
        <taxon>Eukaryota</taxon>
        <taxon>Metazoa</taxon>
        <taxon>Ecdysozoa</taxon>
        <taxon>Nematoda</taxon>
        <taxon>Chromadorea</taxon>
        <taxon>Rhabditida</taxon>
        <taxon>Rhabditina</taxon>
        <taxon>Rhabditomorpha</taxon>
        <taxon>Strongyloidea</taxon>
        <taxon>Strongylidae</taxon>
        <taxon>Cylicocyclus</taxon>
    </lineage>
</organism>
<comment type="caution">
    <text evidence="6">The sequence shown here is derived from an EMBL/GenBank/DDBJ whole genome shotgun (WGS) entry which is preliminary data.</text>
</comment>
<evidence type="ECO:0000313" key="6">
    <source>
        <dbReference type="EMBL" id="CAJ0606837.1"/>
    </source>
</evidence>
<dbReference type="PANTHER" id="PTHR46671:SF7">
    <property type="entry name" value="CORE-2_I-BRANCHING ENZYME"/>
    <property type="match status" value="1"/>
</dbReference>
<proteinExistence type="predicted"/>